<protein>
    <recommendedName>
        <fullName evidence="4">Secreted protein</fullName>
    </recommendedName>
</protein>
<evidence type="ECO:0000256" key="1">
    <source>
        <dbReference type="SAM" id="SignalP"/>
    </source>
</evidence>
<evidence type="ECO:0008006" key="4">
    <source>
        <dbReference type="Google" id="ProtNLM"/>
    </source>
</evidence>
<reference evidence="2" key="1">
    <citation type="journal article" date="2021" name="New Phytol.">
        <title>Evolutionary innovations through gain and loss of genes in the ectomycorrhizal Boletales.</title>
        <authorList>
            <person name="Wu G."/>
            <person name="Miyauchi S."/>
            <person name="Morin E."/>
            <person name="Kuo A."/>
            <person name="Drula E."/>
            <person name="Varga T."/>
            <person name="Kohler A."/>
            <person name="Feng B."/>
            <person name="Cao Y."/>
            <person name="Lipzen A."/>
            <person name="Daum C."/>
            <person name="Hundley H."/>
            <person name="Pangilinan J."/>
            <person name="Johnson J."/>
            <person name="Barry K."/>
            <person name="LaButti K."/>
            <person name="Ng V."/>
            <person name="Ahrendt S."/>
            <person name="Min B."/>
            <person name="Choi I.G."/>
            <person name="Park H."/>
            <person name="Plett J.M."/>
            <person name="Magnuson J."/>
            <person name="Spatafora J.W."/>
            <person name="Nagy L.G."/>
            <person name="Henrissat B."/>
            <person name="Grigoriev I.V."/>
            <person name="Yang Z.L."/>
            <person name="Xu J."/>
            <person name="Martin F.M."/>
        </authorList>
    </citation>
    <scope>NUCLEOTIDE SEQUENCE</scope>
    <source>
        <strain evidence="2">KKN 215</strain>
    </source>
</reference>
<gene>
    <name evidence="2" type="ORF">BXZ70DRAFT_630157</name>
</gene>
<evidence type="ECO:0000313" key="2">
    <source>
        <dbReference type="EMBL" id="KAH8081979.1"/>
    </source>
</evidence>
<sequence length="144" mass="15993">MFLASCHHAVLAILCMRSVEGLFILGHVLRQIRLLYNPSINARTGGTHNCFSTQKPHSHVHTSSSLHTLYPRAETPHASTVWLHKRPAGLLNEKGGRVQSWWWVLFSNHHADHDQSASGQSPGHISFSSPCNVPLLVLSSYSPM</sequence>
<feature type="chain" id="PRO_5035465986" description="Secreted protein" evidence="1">
    <location>
        <begin position="22"/>
        <end position="144"/>
    </location>
</feature>
<evidence type="ECO:0000313" key="3">
    <source>
        <dbReference type="Proteomes" id="UP000813824"/>
    </source>
</evidence>
<comment type="caution">
    <text evidence="2">The sequence shown here is derived from an EMBL/GenBank/DDBJ whole genome shotgun (WGS) entry which is preliminary data.</text>
</comment>
<dbReference type="EMBL" id="JAEVFJ010000051">
    <property type="protein sequence ID" value="KAH8081979.1"/>
    <property type="molecule type" value="Genomic_DNA"/>
</dbReference>
<feature type="signal peptide" evidence="1">
    <location>
        <begin position="1"/>
        <end position="21"/>
    </location>
</feature>
<proteinExistence type="predicted"/>
<keyword evidence="1" id="KW-0732">Signal</keyword>
<organism evidence="2 3">
    <name type="scientific">Cristinia sonorae</name>
    <dbReference type="NCBI Taxonomy" id="1940300"/>
    <lineage>
        <taxon>Eukaryota</taxon>
        <taxon>Fungi</taxon>
        <taxon>Dikarya</taxon>
        <taxon>Basidiomycota</taxon>
        <taxon>Agaricomycotina</taxon>
        <taxon>Agaricomycetes</taxon>
        <taxon>Agaricomycetidae</taxon>
        <taxon>Agaricales</taxon>
        <taxon>Pleurotineae</taxon>
        <taxon>Stephanosporaceae</taxon>
        <taxon>Cristinia</taxon>
    </lineage>
</organism>
<name>A0A8K0UEK4_9AGAR</name>
<dbReference type="AlphaFoldDB" id="A0A8K0UEK4"/>
<keyword evidence="3" id="KW-1185">Reference proteome</keyword>
<accession>A0A8K0UEK4</accession>
<dbReference type="Proteomes" id="UP000813824">
    <property type="component" value="Unassembled WGS sequence"/>
</dbReference>